<dbReference type="Gene3D" id="3.30.200.20">
    <property type="entry name" value="Phosphorylase Kinase, domain 1"/>
    <property type="match status" value="1"/>
</dbReference>
<dbReference type="PIRSF" id="PIRSF006221">
    <property type="entry name" value="Ketosamine-3-kinase"/>
    <property type="match status" value="1"/>
</dbReference>
<dbReference type="SUPFAM" id="SSF56112">
    <property type="entry name" value="Protein kinase-like (PK-like)"/>
    <property type="match status" value="1"/>
</dbReference>
<reference evidence="5" key="1">
    <citation type="journal article" date="2015" name="MBio">
        <title>Genome-Resolved Metagenomic Analysis Reveals Roles for Candidate Phyla and Other Microbial Community Members in Biogeochemical Transformations in Oil Reservoirs.</title>
        <authorList>
            <person name="Hu P."/>
            <person name="Tom L."/>
            <person name="Singh A."/>
            <person name="Thomas B.C."/>
            <person name="Baker B.J."/>
            <person name="Piceno Y.M."/>
            <person name="Andersen G.L."/>
            <person name="Banfield J.F."/>
        </authorList>
    </citation>
    <scope>NUCLEOTIDE SEQUENCE [LARGE SCALE GENOMIC DNA]</scope>
</reference>
<dbReference type="GO" id="GO:0004672">
    <property type="term" value="F:protein kinase activity"/>
    <property type="evidence" value="ECO:0007669"/>
    <property type="project" value="InterPro"/>
</dbReference>
<dbReference type="EMBL" id="LGGN01000068">
    <property type="protein sequence ID" value="KUK78138.1"/>
    <property type="molecule type" value="Genomic_DNA"/>
</dbReference>
<evidence type="ECO:0000256" key="2">
    <source>
        <dbReference type="PIRNR" id="PIRNR006221"/>
    </source>
</evidence>
<evidence type="ECO:0000313" key="4">
    <source>
        <dbReference type="EMBL" id="KUK78138.1"/>
    </source>
</evidence>
<comment type="similarity">
    <text evidence="1 2">Belongs to the fructosamine kinase family.</text>
</comment>
<organism evidence="4 5">
    <name type="scientific">Proteiniphilum acetatigenes</name>
    <dbReference type="NCBI Taxonomy" id="294710"/>
    <lineage>
        <taxon>Bacteria</taxon>
        <taxon>Pseudomonadati</taxon>
        <taxon>Bacteroidota</taxon>
        <taxon>Bacteroidia</taxon>
        <taxon>Bacteroidales</taxon>
        <taxon>Dysgonomonadaceae</taxon>
        <taxon>Proteiniphilum</taxon>
    </lineage>
</organism>
<dbReference type="InterPro" id="IPR016477">
    <property type="entry name" value="Fructo-/Ketosamine-3-kinase"/>
</dbReference>
<dbReference type="PATRIC" id="fig|294710.3.peg.754"/>
<dbReference type="PANTHER" id="PTHR12149:SF8">
    <property type="entry name" value="PROTEIN-RIBULOSAMINE 3-KINASE"/>
    <property type="match status" value="1"/>
</dbReference>
<dbReference type="AlphaFoldDB" id="A0A101HJT7"/>
<evidence type="ECO:0000313" key="5">
    <source>
        <dbReference type="Proteomes" id="UP000053860"/>
    </source>
</evidence>
<gene>
    <name evidence="4" type="ORF">XD92_0503</name>
</gene>
<proteinExistence type="inferred from homology"/>
<evidence type="ECO:0000256" key="1">
    <source>
        <dbReference type="ARBA" id="ARBA00009460"/>
    </source>
</evidence>
<dbReference type="Proteomes" id="UP000053860">
    <property type="component" value="Unassembled WGS sequence"/>
</dbReference>
<dbReference type="InterPro" id="IPR011009">
    <property type="entry name" value="Kinase-like_dom_sf"/>
</dbReference>
<keyword evidence="2" id="KW-0808">Transferase</keyword>
<keyword evidence="2 4" id="KW-0418">Kinase</keyword>
<accession>A0A101HJT7</accession>
<sequence length="285" mass="32516">MEIFLTYLSHQLSEEILSSKPLSGGDISAAWLVKTRSRKYFLKVNSQPFASEMFHAEQQGLETISATNTIRVPKVFLTGSFEGSSFLLMEYIESKHPDPSDYRRLGTALAKLHQQTSSLFGFSADNFIGALAQRNRCHTDWPSFYWQERILPQLQLALKNGLLSKDLIPQEERAVNLLNDLLSNVKPSLLHGDLWGGNYLIATDGTPCLIDPAIYYGHSMVDIAMSRLFGGFTDVFYDAYHEMIPKTDRYNEQMDLYQLYYLLVHLNLFGSGYYSSVSTILKRYF</sequence>
<dbReference type="PROSITE" id="PS50011">
    <property type="entry name" value="PROTEIN_KINASE_DOM"/>
    <property type="match status" value="1"/>
</dbReference>
<dbReference type="Pfam" id="PF03881">
    <property type="entry name" value="Fructosamin_kin"/>
    <property type="match status" value="1"/>
</dbReference>
<comment type="caution">
    <text evidence="4">The sequence shown here is derived from an EMBL/GenBank/DDBJ whole genome shotgun (WGS) entry which is preliminary data.</text>
</comment>
<evidence type="ECO:0000259" key="3">
    <source>
        <dbReference type="PROSITE" id="PS50011"/>
    </source>
</evidence>
<protein>
    <submittedName>
        <fullName evidence="4">Fructosamine kinase</fullName>
    </submittedName>
</protein>
<feature type="domain" description="Protein kinase" evidence="3">
    <location>
        <begin position="16"/>
        <end position="285"/>
    </location>
</feature>
<dbReference type="InterPro" id="IPR000719">
    <property type="entry name" value="Prot_kinase_dom"/>
</dbReference>
<dbReference type="GO" id="GO:0005524">
    <property type="term" value="F:ATP binding"/>
    <property type="evidence" value="ECO:0007669"/>
    <property type="project" value="InterPro"/>
</dbReference>
<name>A0A101HJT7_9BACT</name>
<dbReference type="PANTHER" id="PTHR12149">
    <property type="entry name" value="FRUCTOSAMINE 3 KINASE-RELATED PROTEIN"/>
    <property type="match status" value="1"/>
</dbReference>
<dbReference type="Gene3D" id="3.90.1200.10">
    <property type="match status" value="1"/>
</dbReference>